<feature type="region of interest" description="Disordered" evidence="1">
    <location>
        <begin position="15"/>
        <end position="34"/>
    </location>
</feature>
<proteinExistence type="predicted"/>
<organism evidence="2 3">
    <name type="scientific">Serendipita indica (strain DSM 11827)</name>
    <name type="common">Root endophyte fungus</name>
    <name type="synonym">Piriformospora indica</name>
    <dbReference type="NCBI Taxonomy" id="1109443"/>
    <lineage>
        <taxon>Eukaryota</taxon>
        <taxon>Fungi</taxon>
        <taxon>Dikarya</taxon>
        <taxon>Basidiomycota</taxon>
        <taxon>Agaricomycotina</taxon>
        <taxon>Agaricomycetes</taxon>
        <taxon>Sebacinales</taxon>
        <taxon>Serendipitaceae</taxon>
        <taxon>Serendipita</taxon>
    </lineage>
</organism>
<keyword evidence="3" id="KW-1185">Reference proteome</keyword>
<feature type="compositionally biased region" description="Basic and acidic residues" evidence="1">
    <location>
        <begin position="21"/>
        <end position="31"/>
    </location>
</feature>
<dbReference type="AlphaFoldDB" id="G4T504"/>
<sequence length="335" mass="37729">MASLFLSESDQIPANITNEIDPGRPAKDSKTFPRGSGDLELVSTDNVHFNIHKFLLQHTCGFFADMFSLPTPQNEELQDAQVSKKSSEVIEINLPSKVLHEFLCHIEPNEPQPKVDPATVGALIDAALFYRAPSIISWFIDGIQLDCVNRVTQKLHPSLLATNPLLTLALCHKVGSENGVKSAIKELTTCDSIFWDEDVELSGRLLLYCVKLRQERTALYLDLADNMADFEFSNTGNVKERTRVTCMSCSVTLARWIKSLATAASQWPKWDNIQGIVCPASCRSCELEWPEYKSKTFNKWVNINRPDRKEQSSLLIPEWLSQEPFKSINRSANVK</sequence>
<gene>
    <name evidence="2" type="ORF">PIIN_00014</name>
</gene>
<dbReference type="InParanoid" id="G4T504"/>
<evidence type="ECO:0000256" key="1">
    <source>
        <dbReference type="SAM" id="MobiDB-lite"/>
    </source>
</evidence>
<evidence type="ECO:0000313" key="2">
    <source>
        <dbReference type="EMBL" id="CCA66328.1"/>
    </source>
</evidence>
<evidence type="ECO:0008006" key="4">
    <source>
        <dbReference type="Google" id="ProtNLM"/>
    </source>
</evidence>
<dbReference type="OrthoDB" id="3357985at2759"/>
<dbReference type="Gene3D" id="3.30.710.10">
    <property type="entry name" value="Potassium Channel Kv1.1, Chain A"/>
    <property type="match status" value="1"/>
</dbReference>
<reference evidence="2 3" key="1">
    <citation type="journal article" date="2011" name="PLoS Pathog.">
        <title>Endophytic Life Strategies Decoded by Genome and Transcriptome Analyses of the Mutualistic Root Symbiont Piriformospora indica.</title>
        <authorList>
            <person name="Zuccaro A."/>
            <person name="Lahrmann U."/>
            <person name="Guldener U."/>
            <person name="Langen G."/>
            <person name="Pfiffi S."/>
            <person name="Biedenkopf D."/>
            <person name="Wong P."/>
            <person name="Samans B."/>
            <person name="Grimm C."/>
            <person name="Basiewicz M."/>
            <person name="Murat C."/>
            <person name="Martin F."/>
            <person name="Kogel K.H."/>
        </authorList>
    </citation>
    <scope>NUCLEOTIDE SEQUENCE [LARGE SCALE GENOMIC DNA]</scope>
    <source>
        <strain evidence="2 3">DSM 11827</strain>
    </source>
</reference>
<dbReference type="EMBL" id="CAFZ01000001">
    <property type="protein sequence ID" value="CCA66328.1"/>
    <property type="molecule type" value="Genomic_DNA"/>
</dbReference>
<dbReference type="HOGENOM" id="CLU_079122_0_0_1"/>
<protein>
    <recommendedName>
        <fullName evidence="4">BTB domain-containing protein</fullName>
    </recommendedName>
</protein>
<name>G4T504_SERID</name>
<dbReference type="InterPro" id="IPR011333">
    <property type="entry name" value="SKP1/BTB/POZ_sf"/>
</dbReference>
<dbReference type="Proteomes" id="UP000007148">
    <property type="component" value="Unassembled WGS sequence"/>
</dbReference>
<comment type="caution">
    <text evidence="2">The sequence shown here is derived from an EMBL/GenBank/DDBJ whole genome shotgun (WGS) entry which is preliminary data.</text>
</comment>
<accession>G4T504</accession>
<evidence type="ECO:0000313" key="3">
    <source>
        <dbReference type="Proteomes" id="UP000007148"/>
    </source>
</evidence>